<evidence type="ECO:0000313" key="1">
    <source>
        <dbReference type="EMBL" id="TMV10598.1"/>
    </source>
</evidence>
<accession>A0ABY2X6E0</accession>
<comment type="caution">
    <text evidence="1">The sequence shown here is derived from an EMBL/GenBank/DDBJ whole genome shotgun (WGS) entry which is preliminary data.</text>
</comment>
<dbReference type="PANTHER" id="PTHR42110:SF1">
    <property type="entry name" value="L-ASPARAGINASE, PUTATIVE (AFU_ORTHOLOGUE AFUA_3G11890)-RELATED"/>
    <property type="match status" value="1"/>
</dbReference>
<name>A0ABY2X6E0_9RHOB</name>
<dbReference type="RefSeq" id="WP_138865172.1">
    <property type="nucleotide sequence ID" value="NZ_VCPC01000004.1"/>
</dbReference>
<keyword evidence="2" id="KW-1185">Reference proteome</keyword>
<proteinExistence type="predicted"/>
<dbReference type="InterPro" id="IPR010349">
    <property type="entry name" value="Asparaginase_II"/>
</dbReference>
<organism evidence="1 2">
    <name type="scientific">Arenibacterium halophilum</name>
    <dbReference type="NCBI Taxonomy" id="2583821"/>
    <lineage>
        <taxon>Bacteria</taxon>
        <taxon>Pseudomonadati</taxon>
        <taxon>Pseudomonadota</taxon>
        <taxon>Alphaproteobacteria</taxon>
        <taxon>Rhodobacterales</taxon>
        <taxon>Paracoccaceae</taxon>
        <taxon>Arenibacterium</taxon>
    </lineage>
</organism>
<reference evidence="1 2" key="1">
    <citation type="submission" date="2019-05" db="EMBL/GenBank/DDBJ databases">
        <title>Marivita sp. nov. isolated from sea sediment.</title>
        <authorList>
            <person name="Kim W."/>
        </authorList>
    </citation>
    <scope>NUCLEOTIDE SEQUENCE [LARGE SCALE GENOMIC DNA]</scope>
    <source>
        <strain evidence="1 2">CAU 1492</strain>
    </source>
</reference>
<dbReference type="InterPro" id="IPR012338">
    <property type="entry name" value="Beta-lactam/transpept-like"/>
</dbReference>
<sequence>MSASEVLVEITRGAMVESLHRGHAVICDDSGNIVASWGDPQAVIYPRSACKMVQALPLLTSGAADRYGLGTEQLALSCASHNGAAIHTTRVTAWLDQLGLADGDFRCGPQDPADRPAHEALIRDGASPCQVHNNCSGKHAGFLTLAQYMGAGPEYTEVDHPVQQSCLAAFEEATDRASEGYGIDGCSAPNFATSLQGLARAMAWFASAGERSDRASDAAQRLTQAMMAHPELVAGEGRACTALMRAMGGQVAVKTGAEGVFVAILPGRKLGVAVKIEDGATRASECAITAILVQLGVLSADHPATAAYLNAPLVNRRGITAGRIRAADTLLRPI</sequence>
<dbReference type="Proteomes" id="UP001191082">
    <property type="component" value="Unassembled WGS sequence"/>
</dbReference>
<dbReference type="Pfam" id="PF06089">
    <property type="entry name" value="Asparaginase_II"/>
    <property type="match status" value="1"/>
</dbReference>
<dbReference type="EMBL" id="VCPC01000004">
    <property type="protein sequence ID" value="TMV10598.1"/>
    <property type="molecule type" value="Genomic_DNA"/>
</dbReference>
<evidence type="ECO:0000313" key="2">
    <source>
        <dbReference type="Proteomes" id="UP001191082"/>
    </source>
</evidence>
<gene>
    <name evidence="1" type="ORF">FGK64_17610</name>
</gene>
<dbReference type="SUPFAM" id="SSF56601">
    <property type="entry name" value="beta-lactamase/transpeptidase-like"/>
    <property type="match status" value="1"/>
</dbReference>
<dbReference type="PANTHER" id="PTHR42110">
    <property type="entry name" value="L-ASPARAGINASE, PUTATIVE (AFU_ORTHOLOGUE AFUA_3G11890)-RELATED"/>
    <property type="match status" value="1"/>
</dbReference>
<protein>
    <submittedName>
        <fullName evidence="1">Asparaginase</fullName>
    </submittedName>
</protein>